<evidence type="ECO:0000313" key="7">
    <source>
        <dbReference type="Proteomes" id="UP000247476"/>
    </source>
</evidence>
<feature type="domain" description="Nudix hydrolase" evidence="5">
    <location>
        <begin position="1"/>
        <end position="129"/>
    </location>
</feature>
<evidence type="ECO:0000313" key="6">
    <source>
        <dbReference type="EMBL" id="PYI54289.1"/>
    </source>
</evidence>
<dbReference type="PANTHER" id="PTHR43046">
    <property type="entry name" value="GDP-MANNOSE MANNOSYL HYDROLASE"/>
    <property type="match status" value="1"/>
</dbReference>
<protein>
    <submittedName>
        <fullName evidence="6">Phosphohydrolase</fullName>
    </submittedName>
</protein>
<comment type="caution">
    <text evidence="6">The sequence shown here is derived from an EMBL/GenBank/DDBJ whole genome shotgun (WGS) entry which is preliminary data.</text>
</comment>
<dbReference type="EMBL" id="QJVJ01000005">
    <property type="protein sequence ID" value="PYI54289.1"/>
    <property type="molecule type" value="Genomic_DNA"/>
</dbReference>
<dbReference type="PROSITE" id="PS51462">
    <property type="entry name" value="NUDIX"/>
    <property type="match status" value="1"/>
</dbReference>
<dbReference type="PRINTS" id="PR00502">
    <property type="entry name" value="NUDIXFAMILY"/>
</dbReference>
<gene>
    <name evidence="6" type="ORF">DLM86_12480</name>
</gene>
<dbReference type="GO" id="GO:0016787">
    <property type="term" value="F:hydrolase activity"/>
    <property type="evidence" value="ECO:0007669"/>
    <property type="project" value="UniProtKB-KW"/>
</dbReference>
<comment type="similarity">
    <text evidence="4">Belongs to the Nudix hydrolase family.</text>
</comment>
<proteinExistence type="inferred from homology"/>
<dbReference type="InterPro" id="IPR000086">
    <property type="entry name" value="NUDIX_hydrolase_dom"/>
</dbReference>
<evidence type="ECO:0000256" key="2">
    <source>
        <dbReference type="ARBA" id="ARBA00022801"/>
    </source>
</evidence>
<dbReference type="Gene3D" id="3.90.79.10">
    <property type="entry name" value="Nucleoside Triphosphate Pyrophosphohydrolase"/>
    <property type="match status" value="1"/>
</dbReference>
<reference evidence="6 7" key="1">
    <citation type="submission" date="2018-05" db="EMBL/GenBank/DDBJ databases">
        <title>Paenibacillus flagellatus sp. nov., isolated from selenium mineral soil.</title>
        <authorList>
            <person name="Dai X."/>
        </authorList>
    </citation>
    <scope>NUCLEOTIDE SEQUENCE [LARGE SCALE GENOMIC DNA]</scope>
    <source>
        <strain evidence="6 7">DXL2</strain>
    </source>
</reference>
<dbReference type="InterPro" id="IPR020084">
    <property type="entry name" value="NUDIX_hydrolase_CS"/>
</dbReference>
<dbReference type="InterPro" id="IPR015797">
    <property type="entry name" value="NUDIX_hydrolase-like_dom_sf"/>
</dbReference>
<keyword evidence="2 4" id="KW-0378">Hydrolase</keyword>
<dbReference type="PROSITE" id="PS00893">
    <property type="entry name" value="NUDIX_BOX"/>
    <property type="match status" value="1"/>
</dbReference>
<comment type="cofactor">
    <cofactor evidence="1">
        <name>Mg(2+)</name>
        <dbReference type="ChEBI" id="CHEBI:18420"/>
    </cofactor>
</comment>
<dbReference type="SUPFAM" id="SSF55811">
    <property type="entry name" value="Nudix"/>
    <property type="match status" value="1"/>
</dbReference>
<dbReference type="OrthoDB" id="9787880at2"/>
<name>A0A2V5K4Q2_9BACL</name>
<evidence type="ECO:0000256" key="3">
    <source>
        <dbReference type="ARBA" id="ARBA00022842"/>
    </source>
</evidence>
<organism evidence="6 7">
    <name type="scientific">Paenibacillus flagellatus</name>
    <dbReference type="NCBI Taxonomy" id="2211139"/>
    <lineage>
        <taxon>Bacteria</taxon>
        <taxon>Bacillati</taxon>
        <taxon>Bacillota</taxon>
        <taxon>Bacilli</taxon>
        <taxon>Bacillales</taxon>
        <taxon>Paenibacillaceae</taxon>
        <taxon>Paenibacillus</taxon>
    </lineage>
</organism>
<evidence type="ECO:0000259" key="5">
    <source>
        <dbReference type="PROSITE" id="PS51462"/>
    </source>
</evidence>
<dbReference type="AlphaFoldDB" id="A0A2V5K4Q2"/>
<dbReference type="Pfam" id="PF00293">
    <property type="entry name" value="NUDIX"/>
    <property type="match status" value="1"/>
</dbReference>
<dbReference type="CDD" id="cd02883">
    <property type="entry name" value="NUDIX_Hydrolase"/>
    <property type="match status" value="1"/>
</dbReference>
<keyword evidence="7" id="KW-1185">Reference proteome</keyword>
<dbReference type="RefSeq" id="WP_110840350.1">
    <property type="nucleotide sequence ID" value="NZ_QJVJ01000005.1"/>
</dbReference>
<dbReference type="PANTHER" id="PTHR43046:SF12">
    <property type="entry name" value="GDP-MANNOSE MANNOSYL HYDROLASE"/>
    <property type="match status" value="1"/>
</dbReference>
<dbReference type="InterPro" id="IPR020476">
    <property type="entry name" value="Nudix_hydrolase"/>
</dbReference>
<accession>A0A2V5K4Q2</accession>
<evidence type="ECO:0000256" key="1">
    <source>
        <dbReference type="ARBA" id="ARBA00001946"/>
    </source>
</evidence>
<sequence length="141" mass="15704">MRRVDVAYSLIADRSGSKVLMVNNKGNSTWSLPGGAVEKGETLEQAAIRETKEETGLEVRVSRIVAINECRFENKQEHALFVTFKAEIAGGKEEITRPGEISEVAWIDLDKADELMPYYKGGLRALIEEPGIAYFDQGKKQ</sequence>
<dbReference type="Proteomes" id="UP000247476">
    <property type="component" value="Unassembled WGS sequence"/>
</dbReference>
<keyword evidence="3" id="KW-0460">Magnesium</keyword>
<evidence type="ECO:0000256" key="4">
    <source>
        <dbReference type="RuleBase" id="RU003476"/>
    </source>
</evidence>